<reference evidence="3 4" key="1">
    <citation type="submission" date="2019-07" db="EMBL/GenBank/DDBJ databases">
        <title>Sphingomonas alkalisoli sp. nov., isolated from rhizosphere soil of Suaedae salsa.</title>
        <authorList>
            <person name="Zhang H."/>
            <person name="Xu L."/>
            <person name="Zhang J.-X."/>
            <person name="Sun J.-Q."/>
        </authorList>
    </citation>
    <scope>NUCLEOTIDE SEQUENCE [LARGE SCALE GENOMIC DNA]</scope>
    <source>
        <strain evidence="3 4">XS-10</strain>
    </source>
</reference>
<dbReference type="Pfam" id="PF04773">
    <property type="entry name" value="FecR"/>
    <property type="match status" value="1"/>
</dbReference>
<dbReference type="EMBL" id="CP042239">
    <property type="protein sequence ID" value="QDX26763.1"/>
    <property type="molecule type" value="Genomic_DNA"/>
</dbReference>
<feature type="domain" description="FecR protein" evidence="1">
    <location>
        <begin position="138"/>
        <end position="228"/>
    </location>
</feature>
<feature type="domain" description="FecR N-terminal" evidence="2">
    <location>
        <begin position="23"/>
        <end position="61"/>
    </location>
</feature>
<dbReference type="InterPro" id="IPR006860">
    <property type="entry name" value="FecR"/>
</dbReference>
<keyword evidence="4" id="KW-1185">Reference proteome</keyword>
<dbReference type="GO" id="GO:0016989">
    <property type="term" value="F:sigma factor antagonist activity"/>
    <property type="evidence" value="ECO:0007669"/>
    <property type="project" value="TreeGrafter"/>
</dbReference>
<dbReference type="PANTHER" id="PTHR30273">
    <property type="entry name" value="PERIPLASMIC SIGNAL SENSOR AND SIGMA FACTOR ACTIVATOR FECR-RELATED"/>
    <property type="match status" value="1"/>
</dbReference>
<dbReference type="InterPro" id="IPR012373">
    <property type="entry name" value="Ferrdict_sens_TM"/>
</dbReference>
<accession>A0A518RH30</accession>
<dbReference type="Pfam" id="PF16220">
    <property type="entry name" value="DUF4880"/>
    <property type="match status" value="1"/>
</dbReference>
<dbReference type="Proteomes" id="UP000318055">
    <property type="component" value="Chromosome"/>
</dbReference>
<dbReference type="KEGG" id="ssua:FPZ54_12580"/>
<proteinExistence type="predicted"/>
<gene>
    <name evidence="3" type="ORF">FPZ54_12580</name>
</gene>
<dbReference type="InterPro" id="IPR032623">
    <property type="entry name" value="FecR_N"/>
</dbReference>
<dbReference type="PANTHER" id="PTHR30273:SF2">
    <property type="entry name" value="PROTEIN FECR"/>
    <property type="match status" value="1"/>
</dbReference>
<evidence type="ECO:0000313" key="4">
    <source>
        <dbReference type="Proteomes" id="UP000318055"/>
    </source>
</evidence>
<evidence type="ECO:0000313" key="3">
    <source>
        <dbReference type="EMBL" id="QDX26763.1"/>
    </source>
</evidence>
<dbReference type="PIRSF" id="PIRSF018266">
    <property type="entry name" value="FecR"/>
    <property type="match status" value="1"/>
</dbReference>
<evidence type="ECO:0000259" key="2">
    <source>
        <dbReference type="Pfam" id="PF16220"/>
    </source>
</evidence>
<organism evidence="3 4">
    <name type="scientific">Sphingomonas suaedae</name>
    <dbReference type="NCBI Taxonomy" id="2599297"/>
    <lineage>
        <taxon>Bacteria</taxon>
        <taxon>Pseudomonadati</taxon>
        <taxon>Pseudomonadota</taxon>
        <taxon>Alphaproteobacteria</taxon>
        <taxon>Sphingomonadales</taxon>
        <taxon>Sphingomonadaceae</taxon>
        <taxon>Sphingomonas</taxon>
    </lineage>
</organism>
<dbReference type="Gene3D" id="3.55.50.30">
    <property type="match status" value="1"/>
</dbReference>
<evidence type="ECO:0000259" key="1">
    <source>
        <dbReference type="Pfam" id="PF04773"/>
    </source>
</evidence>
<name>A0A518RH30_9SPHN</name>
<dbReference type="OrthoDB" id="7346218at2"/>
<dbReference type="Gene3D" id="2.60.120.1440">
    <property type="match status" value="1"/>
</dbReference>
<dbReference type="AlphaFoldDB" id="A0A518RH30"/>
<sequence length="340" mass="37366">MTPRGSRERRPTMSVLPDRAMIEQAIAWHVRLKDADEDAWIDFAAWLEADPAHNDAYEAVADGDARMSLLLESARFPSDDEPGHRPEFSNDEDVVAYDGSGEPVRRPQWRWGALAASIVVAGLLGVQMLPDRDSRYSVETPAGETRSVSLADGSAILLNGGTQVILDKNDARSVEITRGEARFVVKHDKSDPFIVVAGEQRLVDLGTVFNVVRTDRQLRVAVSEGAVRYEGMARTVDLRPGDSLAADDGGRIRVSQRPIASIGSWADGKLVYDQAPLEQVADDLSRSVGISLELPQTLRSRRFSGVIQTDGNRNALRERLEELIGEKIVADGARWSVEAR</sequence>
<protein>
    <submittedName>
        <fullName evidence="3">DUF4880 domain-containing protein</fullName>
    </submittedName>
</protein>